<gene>
    <name evidence="13" type="ORF">Zmor_021329</name>
</gene>
<keyword evidence="5" id="KW-0349">Heme</keyword>
<sequence>MSTLDARKEEIKNKYIWQTLEKEGFSDEEIKLCIFCLVKALRKINNTLLFTLYELSIDEEVQTDLRAEVARFKKSNSTVTYQDLSELEYLETVVCEILRKYPTEPFVYKICERDYSKNDVQFPKNMLIFASIFGIHHDDRAYINPELFDPDRFCKENLKFVDSTKYLPFGFKDENDFGILYLKLIVKATLVELLSRFKFSLSKKSPKTIQFNEANFTNLELAEDVWLNLCV</sequence>
<dbReference type="Gene3D" id="1.10.630.10">
    <property type="entry name" value="Cytochrome P450"/>
    <property type="match status" value="1"/>
</dbReference>
<evidence type="ECO:0000256" key="8">
    <source>
        <dbReference type="ARBA" id="ARBA00022848"/>
    </source>
</evidence>
<evidence type="ECO:0000256" key="1">
    <source>
        <dbReference type="ARBA" id="ARBA00001971"/>
    </source>
</evidence>
<comment type="caution">
    <text evidence="13">The sequence shown here is derived from an EMBL/GenBank/DDBJ whole genome shotgun (WGS) entry which is preliminary data.</text>
</comment>
<dbReference type="SUPFAM" id="SSF48264">
    <property type="entry name" value="Cytochrome P450"/>
    <property type="match status" value="1"/>
</dbReference>
<evidence type="ECO:0000256" key="3">
    <source>
        <dbReference type="ARBA" id="ARBA00004406"/>
    </source>
</evidence>
<evidence type="ECO:0000256" key="11">
    <source>
        <dbReference type="ARBA" id="ARBA00023033"/>
    </source>
</evidence>
<keyword evidence="9" id="KW-0560">Oxidoreductase</keyword>
<keyword evidence="11" id="KW-0503">Monooxygenase</keyword>
<keyword evidence="6" id="KW-0479">Metal-binding</keyword>
<evidence type="ECO:0000256" key="7">
    <source>
        <dbReference type="ARBA" id="ARBA00022824"/>
    </source>
</evidence>
<keyword evidence="10" id="KW-0408">Iron</keyword>
<dbReference type="InterPro" id="IPR001128">
    <property type="entry name" value="Cyt_P450"/>
</dbReference>
<keyword evidence="7" id="KW-0256">Endoplasmic reticulum</keyword>
<evidence type="ECO:0000313" key="13">
    <source>
        <dbReference type="EMBL" id="KAJ3649595.1"/>
    </source>
</evidence>
<dbReference type="Proteomes" id="UP001168821">
    <property type="component" value="Unassembled WGS sequence"/>
</dbReference>
<reference evidence="13" key="1">
    <citation type="journal article" date="2023" name="G3 (Bethesda)">
        <title>Whole genome assemblies of Zophobas morio and Tenebrio molitor.</title>
        <authorList>
            <person name="Kaur S."/>
            <person name="Stinson S.A."/>
            <person name="diCenzo G.C."/>
        </authorList>
    </citation>
    <scope>NUCLEOTIDE SEQUENCE</scope>
    <source>
        <strain evidence="13">QUZm001</strain>
    </source>
</reference>
<dbReference type="GO" id="GO:0020037">
    <property type="term" value="F:heme binding"/>
    <property type="evidence" value="ECO:0007669"/>
    <property type="project" value="InterPro"/>
</dbReference>
<dbReference type="InterPro" id="IPR036396">
    <property type="entry name" value="Cyt_P450_sf"/>
</dbReference>
<evidence type="ECO:0000256" key="4">
    <source>
        <dbReference type="ARBA" id="ARBA00010617"/>
    </source>
</evidence>
<dbReference type="GO" id="GO:0016705">
    <property type="term" value="F:oxidoreductase activity, acting on paired donors, with incorporation or reduction of molecular oxygen"/>
    <property type="evidence" value="ECO:0007669"/>
    <property type="project" value="InterPro"/>
</dbReference>
<comment type="subcellular location">
    <subcellularLocation>
        <location evidence="3">Endoplasmic reticulum membrane</location>
        <topology evidence="3">Peripheral membrane protein</topology>
    </subcellularLocation>
    <subcellularLocation>
        <location evidence="2">Microsome membrane</location>
        <topology evidence="2">Peripheral membrane protein</topology>
    </subcellularLocation>
</comment>
<dbReference type="InterPro" id="IPR002401">
    <property type="entry name" value="Cyt_P450_E_grp-I"/>
</dbReference>
<dbReference type="Pfam" id="PF00067">
    <property type="entry name" value="p450"/>
    <property type="match status" value="1"/>
</dbReference>
<keyword evidence="8" id="KW-0492">Microsome</keyword>
<dbReference type="AlphaFoldDB" id="A0AA38MAE8"/>
<organism evidence="13 14">
    <name type="scientific">Zophobas morio</name>
    <dbReference type="NCBI Taxonomy" id="2755281"/>
    <lineage>
        <taxon>Eukaryota</taxon>
        <taxon>Metazoa</taxon>
        <taxon>Ecdysozoa</taxon>
        <taxon>Arthropoda</taxon>
        <taxon>Hexapoda</taxon>
        <taxon>Insecta</taxon>
        <taxon>Pterygota</taxon>
        <taxon>Neoptera</taxon>
        <taxon>Endopterygota</taxon>
        <taxon>Coleoptera</taxon>
        <taxon>Polyphaga</taxon>
        <taxon>Cucujiformia</taxon>
        <taxon>Tenebrionidae</taxon>
        <taxon>Zophobas</taxon>
    </lineage>
</organism>
<dbReference type="PRINTS" id="PR00463">
    <property type="entry name" value="EP450I"/>
</dbReference>
<evidence type="ECO:0000313" key="14">
    <source>
        <dbReference type="Proteomes" id="UP001168821"/>
    </source>
</evidence>
<evidence type="ECO:0000256" key="9">
    <source>
        <dbReference type="ARBA" id="ARBA00023002"/>
    </source>
</evidence>
<name>A0AA38MAE8_9CUCU</name>
<dbReference type="GO" id="GO:0005506">
    <property type="term" value="F:iron ion binding"/>
    <property type="evidence" value="ECO:0007669"/>
    <property type="project" value="InterPro"/>
</dbReference>
<evidence type="ECO:0000256" key="5">
    <source>
        <dbReference type="ARBA" id="ARBA00022617"/>
    </source>
</evidence>
<keyword evidence="14" id="KW-1185">Reference proteome</keyword>
<evidence type="ECO:0008006" key="15">
    <source>
        <dbReference type="Google" id="ProtNLM"/>
    </source>
</evidence>
<dbReference type="InterPro" id="IPR050476">
    <property type="entry name" value="Insect_CytP450_Detox"/>
</dbReference>
<protein>
    <recommendedName>
        <fullName evidence="15">Cytochrome P450</fullName>
    </recommendedName>
</protein>
<dbReference type="EMBL" id="JALNTZ010000006">
    <property type="protein sequence ID" value="KAJ3649595.1"/>
    <property type="molecule type" value="Genomic_DNA"/>
</dbReference>
<evidence type="ECO:0000256" key="2">
    <source>
        <dbReference type="ARBA" id="ARBA00004174"/>
    </source>
</evidence>
<accession>A0AA38MAE8</accession>
<dbReference type="GO" id="GO:0005789">
    <property type="term" value="C:endoplasmic reticulum membrane"/>
    <property type="evidence" value="ECO:0007669"/>
    <property type="project" value="UniProtKB-SubCell"/>
</dbReference>
<dbReference type="GO" id="GO:0004497">
    <property type="term" value="F:monooxygenase activity"/>
    <property type="evidence" value="ECO:0007669"/>
    <property type="project" value="UniProtKB-KW"/>
</dbReference>
<evidence type="ECO:0000256" key="6">
    <source>
        <dbReference type="ARBA" id="ARBA00022723"/>
    </source>
</evidence>
<keyword evidence="12" id="KW-0472">Membrane</keyword>
<proteinExistence type="inferred from homology"/>
<comment type="cofactor">
    <cofactor evidence="1">
        <name>heme</name>
        <dbReference type="ChEBI" id="CHEBI:30413"/>
    </cofactor>
</comment>
<evidence type="ECO:0000256" key="10">
    <source>
        <dbReference type="ARBA" id="ARBA00023004"/>
    </source>
</evidence>
<evidence type="ECO:0000256" key="12">
    <source>
        <dbReference type="ARBA" id="ARBA00023136"/>
    </source>
</evidence>
<comment type="similarity">
    <text evidence="4">Belongs to the cytochrome P450 family.</text>
</comment>
<dbReference type="PANTHER" id="PTHR24292:SF54">
    <property type="entry name" value="CYP9F3-RELATED"/>
    <property type="match status" value="1"/>
</dbReference>
<dbReference type="PANTHER" id="PTHR24292">
    <property type="entry name" value="CYTOCHROME P450"/>
    <property type="match status" value="1"/>
</dbReference>